<dbReference type="OrthoDB" id="9547406at2759"/>
<evidence type="ECO:0000256" key="7">
    <source>
        <dbReference type="ARBA" id="ARBA00022964"/>
    </source>
</evidence>
<keyword evidence="18" id="KW-0489">Methyltransferase</keyword>
<dbReference type="SUPFAM" id="SSF51197">
    <property type="entry name" value="Clavaminate synthase-like"/>
    <property type="match status" value="1"/>
</dbReference>
<proteinExistence type="inferred from homology"/>
<evidence type="ECO:0000313" key="19">
    <source>
        <dbReference type="Proteomes" id="UP000198287"/>
    </source>
</evidence>
<organism evidence="18 19">
    <name type="scientific">Folsomia candida</name>
    <name type="common">Springtail</name>
    <dbReference type="NCBI Taxonomy" id="158441"/>
    <lineage>
        <taxon>Eukaryota</taxon>
        <taxon>Metazoa</taxon>
        <taxon>Ecdysozoa</taxon>
        <taxon>Arthropoda</taxon>
        <taxon>Hexapoda</taxon>
        <taxon>Collembola</taxon>
        <taxon>Entomobryomorpha</taxon>
        <taxon>Isotomoidea</taxon>
        <taxon>Isotomidae</taxon>
        <taxon>Proisotominae</taxon>
        <taxon>Folsomia</taxon>
    </lineage>
</organism>
<evidence type="ECO:0000256" key="2">
    <source>
        <dbReference type="ARBA" id="ARBA00009711"/>
    </source>
</evidence>
<dbReference type="PANTHER" id="PTHR10694:SF129">
    <property type="entry name" value="LYSINE-SPECIFIC DEMETHYLASE 4B-RELATED"/>
    <property type="match status" value="1"/>
</dbReference>
<comment type="similarity">
    <text evidence="2">Belongs to the JHDM3 histone demethylase family.</text>
</comment>
<feature type="region of interest" description="Disordered" evidence="15">
    <location>
        <begin position="449"/>
        <end position="579"/>
    </location>
</feature>
<dbReference type="Pfam" id="PF02375">
    <property type="entry name" value="JmjN"/>
    <property type="match status" value="1"/>
</dbReference>
<accession>A0A226DBT0</accession>
<evidence type="ECO:0000256" key="10">
    <source>
        <dbReference type="ARBA" id="ARBA00023015"/>
    </source>
</evidence>
<evidence type="ECO:0000256" key="1">
    <source>
        <dbReference type="ARBA" id="ARBA00001954"/>
    </source>
</evidence>
<feature type="compositionally biased region" description="Pro residues" evidence="15">
    <location>
        <begin position="74"/>
        <end position="90"/>
    </location>
</feature>
<evidence type="ECO:0000256" key="12">
    <source>
        <dbReference type="ARBA" id="ARBA00023242"/>
    </source>
</evidence>
<dbReference type="EMBL" id="LNIX01000028">
    <property type="protein sequence ID" value="OXA41706.1"/>
    <property type="molecule type" value="Genomic_DNA"/>
</dbReference>
<comment type="function">
    <text evidence="14">Probable histone demethylase that specifically demethylates 'Lys-9' and 'Lys-36' residues of histone H3, thereby playing a central role in histone code. Demethylation of Lys residue generates formaldehyde and succinate.</text>
</comment>
<dbReference type="SMART" id="SM00545">
    <property type="entry name" value="JmjN"/>
    <property type="match status" value="1"/>
</dbReference>
<dbReference type="Gene3D" id="2.60.120.650">
    <property type="entry name" value="Cupin"/>
    <property type="match status" value="1"/>
</dbReference>
<feature type="region of interest" description="Disordered" evidence="15">
    <location>
        <begin position="54"/>
        <end position="90"/>
    </location>
</feature>
<feature type="compositionally biased region" description="Gly residues" evidence="15">
    <location>
        <begin position="464"/>
        <end position="477"/>
    </location>
</feature>
<dbReference type="GO" id="GO:0140681">
    <property type="term" value="F:histone H3K36me2/H3K36me3 demethylase activity"/>
    <property type="evidence" value="ECO:0007669"/>
    <property type="project" value="UniProtKB-ARBA"/>
</dbReference>
<evidence type="ECO:0000259" key="16">
    <source>
        <dbReference type="PROSITE" id="PS51183"/>
    </source>
</evidence>
<dbReference type="Pfam" id="PF02373">
    <property type="entry name" value="JmjC"/>
    <property type="match status" value="1"/>
</dbReference>
<comment type="caution">
    <text evidence="18">The sequence shown here is derived from an EMBL/GenBank/DDBJ whole genome shotgun (WGS) entry which is preliminary data.</text>
</comment>
<dbReference type="InterPro" id="IPR003349">
    <property type="entry name" value="JmjN"/>
</dbReference>
<evidence type="ECO:0000259" key="17">
    <source>
        <dbReference type="PROSITE" id="PS51184"/>
    </source>
</evidence>
<evidence type="ECO:0000256" key="14">
    <source>
        <dbReference type="ARBA" id="ARBA00053408"/>
    </source>
</evidence>
<protein>
    <recommendedName>
        <fullName evidence="3">[histone H3]-trimethyl-L-lysine(9) demethylase</fullName>
        <ecNumber evidence="3">1.14.11.66</ecNumber>
    </recommendedName>
</protein>
<sequence length="727" mass="81344">MDAPAPLPLRKMELSDCEPTFIKIGGFTKDLLKQEDEELSEKVEIKEELSVKKEEIIPTEQIKQESPPQISIPMEPPLPLPSDLPPPPPQDFNSSTTPKIMIFRPTLAEFSDFSNYIKYMESCGAHKAGIAKVVPPKEYVPRFDGYGNIDNLLIPAPISQVVTGKQGLYQQINIQKKPMTVGEFREFTEQEGNCTPPHFDFEDLERRYWKNIMYKNPIYGADVNGSITDKTCKIWNVNKLGSILDYVEEDYGVEICGVNTAYLYFGAWKTTFCWHTEDMELYSINYLHFGAPKTWYAIPPEHGRRFERLAQNFFPDRMKECPAFLRHKMTLISPQILKSYYIPTDKITQESGEFMITFPFGYHCGFNHGYNCAESTNFATPRWVEYGKRASNCICRTDMVRIDMETFVKRFQPERYDLWMQGKDWGAHPEDLGGRKWACGKCVGNNGGGGTGGSKGKKKKVEGGGECSSGGSLGGPGQRLRQVVSQVGGDEQDESDDGGEEEDGFYDDDDEGGVISGGEEPAKGTSPQKRPHHDDFNDSSSSSSDPDFNPYADEEEDGIVRKKRKISRNNKQRKSFTCNFDNVPLLPGQKKMNAPIDKVVQGFERIIEGKGTEGGGGVGGILLTPPRFEYCPSYFGHPQVTTTPPTTESSPEKISSPSQKRNSSHLTSATPPKKKRIKPAVTSQLPINILPHPTTCTQPTVQPLTLRPTSIEDIATAIILANMNKRN</sequence>
<dbReference type="GO" id="GO:0140684">
    <property type="term" value="F:histone H3K9me2/H3K9me3 demethylase activity"/>
    <property type="evidence" value="ECO:0007669"/>
    <property type="project" value="UniProtKB-EC"/>
</dbReference>
<reference evidence="18 19" key="1">
    <citation type="submission" date="2015-12" db="EMBL/GenBank/DDBJ databases">
        <title>The genome of Folsomia candida.</title>
        <authorList>
            <person name="Faddeeva A."/>
            <person name="Derks M.F."/>
            <person name="Anvar Y."/>
            <person name="Smit S."/>
            <person name="Van Straalen N."/>
            <person name="Roelofs D."/>
        </authorList>
    </citation>
    <scope>NUCLEOTIDE SEQUENCE [LARGE SCALE GENOMIC DNA]</scope>
    <source>
        <strain evidence="18 19">VU population</strain>
        <tissue evidence="18">Whole body</tissue>
    </source>
</reference>
<dbReference type="AlphaFoldDB" id="A0A226DBT0"/>
<dbReference type="PANTHER" id="PTHR10694">
    <property type="entry name" value="LYSINE-SPECIFIC DEMETHYLASE"/>
    <property type="match status" value="1"/>
</dbReference>
<keyword evidence="4" id="KW-0479">Metal-binding</keyword>
<dbReference type="GO" id="GO:0010468">
    <property type="term" value="P:regulation of gene expression"/>
    <property type="evidence" value="ECO:0007669"/>
    <property type="project" value="TreeGrafter"/>
</dbReference>
<evidence type="ECO:0000256" key="9">
    <source>
        <dbReference type="ARBA" id="ARBA00023004"/>
    </source>
</evidence>
<comment type="cofactor">
    <cofactor evidence="1">
        <name>Fe(2+)</name>
        <dbReference type="ChEBI" id="CHEBI:29033"/>
    </cofactor>
</comment>
<feature type="region of interest" description="Disordered" evidence="15">
    <location>
        <begin position="634"/>
        <end position="679"/>
    </location>
</feature>
<dbReference type="GO" id="GO:0046872">
    <property type="term" value="F:metal ion binding"/>
    <property type="evidence" value="ECO:0007669"/>
    <property type="project" value="UniProtKB-KW"/>
</dbReference>
<keyword evidence="7" id="KW-0223">Dioxygenase</keyword>
<gene>
    <name evidence="18" type="ORF">Fcan01_23497</name>
</gene>
<dbReference type="GO" id="GO:0000785">
    <property type="term" value="C:chromatin"/>
    <property type="evidence" value="ECO:0007669"/>
    <property type="project" value="TreeGrafter"/>
</dbReference>
<feature type="compositionally biased region" description="Low complexity" evidence="15">
    <location>
        <begin position="638"/>
        <end position="660"/>
    </location>
</feature>
<dbReference type="FunFam" id="2.60.120.650:FF:000048">
    <property type="entry name" value="Lysine-specific demethylase 4A"/>
    <property type="match status" value="1"/>
</dbReference>
<evidence type="ECO:0000313" key="18">
    <source>
        <dbReference type="EMBL" id="OXA41706.1"/>
    </source>
</evidence>
<evidence type="ECO:0000256" key="4">
    <source>
        <dbReference type="ARBA" id="ARBA00022723"/>
    </source>
</evidence>
<feature type="compositionally biased region" description="Basic residues" evidence="15">
    <location>
        <begin position="561"/>
        <end position="574"/>
    </location>
</feature>
<keyword evidence="9" id="KW-0408">Iron</keyword>
<feature type="domain" description="JmjN" evidence="16">
    <location>
        <begin position="100"/>
        <end position="142"/>
    </location>
</feature>
<feature type="compositionally biased region" description="Acidic residues" evidence="15">
    <location>
        <begin position="490"/>
        <end position="512"/>
    </location>
</feature>
<keyword evidence="11" id="KW-0804">Transcription</keyword>
<dbReference type="InterPro" id="IPR003347">
    <property type="entry name" value="JmjC_dom"/>
</dbReference>
<comment type="catalytic activity">
    <reaction evidence="13">
        <text>N(6),N(6),N(6)-trimethyl-L-lysyl(9)-[histone H3] + 2 2-oxoglutarate + 2 O2 = N(6)-methyl-L-lysyl(9)-[histone H3] + 2 formaldehyde + 2 succinate + 2 CO2</text>
        <dbReference type="Rhea" id="RHEA:60200"/>
        <dbReference type="Rhea" id="RHEA-COMP:15538"/>
        <dbReference type="Rhea" id="RHEA-COMP:15542"/>
        <dbReference type="ChEBI" id="CHEBI:15379"/>
        <dbReference type="ChEBI" id="CHEBI:16526"/>
        <dbReference type="ChEBI" id="CHEBI:16810"/>
        <dbReference type="ChEBI" id="CHEBI:16842"/>
        <dbReference type="ChEBI" id="CHEBI:30031"/>
        <dbReference type="ChEBI" id="CHEBI:61929"/>
        <dbReference type="ChEBI" id="CHEBI:61961"/>
        <dbReference type="EC" id="1.14.11.66"/>
    </reaction>
</comment>
<evidence type="ECO:0000256" key="8">
    <source>
        <dbReference type="ARBA" id="ARBA00023002"/>
    </source>
</evidence>
<evidence type="ECO:0000256" key="3">
    <source>
        <dbReference type="ARBA" id="ARBA00012900"/>
    </source>
</evidence>
<keyword evidence="19" id="KW-1185">Reference proteome</keyword>
<dbReference type="Proteomes" id="UP000198287">
    <property type="component" value="Unassembled WGS sequence"/>
</dbReference>
<name>A0A226DBT0_FOLCA</name>
<dbReference type="GO" id="GO:0032259">
    <property type="term" value="P:methylation"/>
    <property type="evidence" value="ECO:0007669"/>
    <property type="project" value="UniProtKB-KW"/>
</dbReference>
<feature type="compositionally biased region" description="Low complexity" evidence="15">
    <location>
        <begin position="538"/>
        <end position="550"/>
    </location>
</feature>
<dbReference type="EC" id="1.14.11.66" evidence="3"/>
<keyword evidence="6" id="KW-0156">Chromatin regulator</keyword>
<keyword evidence="5" id="KW-0862">Zinc</keyword>
<dbReference type="GO" id="GO:0008168">
    <property type="term" value="F:methyltransferase activity"/>
    <property type="evidence" value="ECO:0007669"/>
    <property type="project" value="UniProtKB-KW"/>
</dbReference>
<dbReference type="PROSITE" id="PS51184">
    <property type="entry name" value="JMJC"/>
    <property type="match status" value="1"/>
</dbReference>
<dbReference type="GO" id="GO:0005634">
    <property type="term" value="C:nucleus"/>
    <property type="evidence" value="ECO:0007669"/>
    <property type="project" value="TreeGrafter"/>
</dbReference>
<dbReference type="SMART" id="SM00558">
    <property type="entry name" value="JmjC"/>
    <property type="match status" value="1"/>
</dbReference>
<dbReference type="STRING" id="158441.A0A226DBT0"/>
<dbReference type="GO" id="GO:0048512">
    <property type="term" value="P:circadian behavior"/>
    <property type="evidence" value="ECO:0007669"/>
    <property type="project" value="UniProtKB-ARBA"/>
</dbReference>
<evidence type="ECO:0000256" key="11">
    <source>
        <dbReference type="ARBA" id="ARBA00023163"/>
    </source>
</evidence>
<keyword evidence="18" id="KW-0808">Transferase</keyword>
<feature type="domain" description="JmjC" evidence="17">
    <location>
        <begin position="229"/>
        <end position="395"/>
    </location>
</feature>
<evidence type="ECO:0000256" key="15">
    <source>
        <dbReference type="SAM" id="MobiDB-lite"/>
    </source>
</evidence>
<keyword evidence="10" id="KW-0805">Transcription regulation</keyword>
<dbReference type="PROSITE" id="PS51183">
    <property type="entry name" value="JMJN"/>
    <property type="match status" value="1"/>
</dbReference>
<evidence type="ECO:0000256" key="6">
    <source>
        <dbReference type="ARBA" id="ARBA00022853"/>
    </source>
</evidence>
<evidence type="ECO:0000256" key="13">
    <source>
        <dbReference type="ARBA" id="ARBA00049349"/>
    </source>
</evidence>
<evidence type="ECO:0000256" key="5">
    <source>
        <dbReference type="ARBA" id="ARBA00022833"/>
    </source>
</evidence>
<keyword evidence="12" id="KW-0539">Nucleus</keyword>
<keyword evidence="8" id="KW-0560">Oxidoreductase</keyword>